<dbReference type="OrthoDB" id="5289737at2"/>
<dbReference type="Pfam" id="PF02371">
    <property type="entry name" value="Transposase_20"/>
    <property type="match status" value="1"/>
</dbReference>
<evidence type="ECO:0000313" key="4">
    <source>
        <dbReference type="Proteomes" id="UP000181998"/>
    </source>
</evidence>
<proteinExistence type="predicted"/>
<dbReference type="Pfam" id="PF01548">
    <property type="entry name" value="DEDD_Tnp_IS110"/>
    <property type="match status" value="1"/>
</dbReference>
<dbReference type="GO" id="GO:0003677">
    <property type="term" value="F:DNA binding"/>
    <property type="evidence" value="ECO:0007669"/>
    <property type="project" value="InterPro"/>
</dbReference>
<dbReference type="GO" id="GO:0006313">
    <property type="term" value="P:DNA transposition"/>
    <property type="evidence" value="ECO:0007669"/>
    <property type="project" value="InterPro"/>
</dbReference>
<dbReference type="AlphaFoldDB" id="A0A1H8ZZT3"/>
<feature type="domain" description="Transposase IS116/IS110/IS902 C-terminal" evidence="2">
    <location>
        <begin position="213"/>
        <end position="289"/>
    </location>
</feature>
<dbReference type="Proteomes" id="UP000181998">
    <property type="component" value="Unassembled WGS sequence"/>
</dbReference>
<dbReference type="GO" id="GO:0004803">
    <property type="term" value="F:transposase activity"/>
    <property type="evidence" value="ECO:0007669"/>
    <property type="project" value="InterPro"/>
</dbReference>
<organism evidence="3 4">
    <name type="scientific">Nitrosomonas ureae</name>
    <dbReference type="NCBI Taxonomy" id="44577"/>
    <lineage>
        <taxon>Bacteria</taxon>
        <taxon>Pseudomonadati</taxon>
        <taxon>Pseudomonadota</taxon>
        <taxon>Betaproteobacteria</taxon>
        <taxon>Nitrosomonadales</taxon>
        <taxon>Nitrosomonadaceae</taxon>
        <taxon>Nitrosomonas</taxon>
    </lineage>
</organism>
<protein>
    <submittedName>
        <fullName evidence="3">Transposase</fullName>
    </submittedName>
</protein>
<dbReference type="RefSeq" id="WP_074719554.1">
    <property type="nucleotide sequence ID" value="NZ_FOFX01000002.1"/>
</dbReference>
<accession>A0A1H8ZZT3</accession>
<reference evidence="3 4" key="1">
    <citation type="submission" date="2016-10" db="EMBL/GenBank/DDBJ databases">
        <authorList>
            <person name="de Groot N.N."/>
        </authorList>
    </citation>
    <scope>NUCLEOTIDE SEQUENCE [LARGE SCALE GENOMIC DNA]</scope>
    <source>
        <strain evidence="3 4">Nm9</strain>
    </source>
</reference>
<dbReference type="InterPro" id="IPR047650">
    <property type="entry name" value="Transpos_IS110"/>
</dbReference>
<feature type="domain" description="Transposase IS110-like N-terminal" evidence="1">
    <location>
        <begin position="8"/>
        <end position="147"/>
    </location>
</feature>
<sequence>MSKITITGIDLAKNIFHLHAVDSTGRQVKAIKLSRLRLSEYLHRSEPVTVAMEACASAHHWGRLCQLLGHEVRLISPQFVKPFVKSNKNDRNDARAICEAAQRPDMHFVPVKTVEQQAVLSLHRVREMLIGQRTATINQLRGLLTEFGLTAPAGRRALHNTIPAMLEDLMNISPTFLVSCIRQQWEHIGELDQRIDNVTSQIEMHARQSDVTRRLQTIPGIGPITASALEAYVGNATQFRAGRQLAAWLGLVPRQHSTGGKPVLLGTSKRGDGYLRRLLVHGARAVVATVRSSPNVQKQDKTIMGWVARKHMNVAVVAMANRNARIAWAVITQKRNFDRNFRDQLANQLAAT</sequence>
<dbReference type="InterPro" id="IPR003346">
    <property type="entry name" value="Transposase_20"/>
</dbReference>
<dbReference type="InterPro" id="IPR002525">
    <property type="entry name" value="Transp_IS110-like_N"/>
</dbReference>
<evidence type="ECO:0000259" key="2">
    <source>
        <dbReference type="Pfam" id="PF02371"/>
    </source>
</evidence>
<dbReference type="PANTHER" id="PTHR33055:SF3">
    <property type="entry name" value="PUTATIVE TRANSPOSASE FOR IS117-RELATED"/>
    <property type="match status" value="1"/>
</dbReference>
<evidence type="ECO:0000313" key="3">
    <source>
        <dbReference type="EMBL" id="SEP69940.1"/>
    </source>
</evidence>
<evidence type="ECO:0000259" key="1">
    <source>
        <dbReference type="Pfam" id="PF01548"/>
    </source>
</evidence>
<dbReference type="NCBIfam" id="NF033542">
    <property type="entry name" value="transpos_IS110"/>
    <property type="match status" value="1"/>
</dbReference>
<name>A0A1H8ZZT3_9PROT</name>
<gene>
    <name evidence="3" type="ORF">SAMN05421510_100236</name>
</gene>
<dbReference type="PANTHER" id="PTHR33055">
    <property type="entry name" value="TRANSPOSASE FOR INSERTION SEQUENCE ELEMENT IS1111A"/>
    <property type="match status" value="1"/>
</dbReference>
<dbReference type="EMBL" id="FOFX01000002">
    <property type="protein sequence ID" value="SEP69940.1"/>
    <property type="molecule type" value="Genomic_DNA"/>
</dbReference>